<gene>
    <name evidence="1" type="ORF">rCG_33144</name>
</gene>
<dbReference type="EMBL" id="CH473948">
    <property type="protein sequence ID" value="EDM04196.1"/>
    <property type="molecule type" value="Genomic_DNA"/>
</dbReference>
<organism evidence="1 2">
    <name type="scientific">Rattus norvegicus</name>
    <name type="common">Rat</name>
    <dbReference type="NCBI Taxonomy" id="10116"/>
    <lineage>
        <taxon>Eukaryota</taxon>
        <taxon>Metazoa</taxon>
        <taxon>Chordata</taxon>
        <taxon>Craniata</taxon>
        <taxon>Vertebrata</taxon>
        <taxon>Euteleostomi</taxon>
        <taxon>Mammalia</taxon>
        <taxon>Eutheria</taxon>
        <taxon>Euarchontoglires</taxon>
        <taxon>Glires</taxon>
        <taxon>Rodentia</taxon>
        <taxon>Myomorpha</taxon>
        <taxon>Muroidea</taxon>
        <taxon>Muridae</taxon>
        <taxon>Murinae</taxon>
        <taxon>Rattus</taxon>
    </lineage>
</organism>
<accession>A6HDU1</accession>
<dbReference type="Proteomes" id="UP000234681">
    <property type="component" value="Chromosome 10"/>
</dbReference>
<evidence type="ECO:0000313" key="1">
    <source>
        <dbReference type="EMBL" id="EDM04196.1"/>
    </source>
</evidence>
<name>A6HDU1_RAT</name>
<sequence length="67" mass="7848">MHRENNLLGNGRDVMLTIPDLTEAKFWPVYGGRNWGWKESLRIPTSPRKVDFTQHYPFAQSDFPQSL</sequence>
<reference evidence="1 2" key="1">
    <citation type="submission" date="2005-07" db="EMBL/GenBank/DDBJ databases">
        <authorList>
            <person name="Mural R.J."/>
            <person name="Li P.W."/>
            <person name="Adams M.D."/>
            <person name="Amanatides P.G."/>
            <person name="Baden-Tillson H."/>
            <person name="Barnstead M."/>
            <person name="Chin S.H."/>
            <person name="Dew I."/>
            <person name="Evans C.A."/>
            <person name="Ferriera S."/>
            <person name="Flanigan M."/>
            <person name="Fosler C."/>
            <person name="Glodek A."/>
            <person name="Gu Z."/>
            <person name="Holt R.A."/>
            <person name="Jennings D."/>
            <person name="Kraft C.L."/>
            <person name="Lu F."/>
            <person name="Nguyen T."/>
            <person name="Nusskern D.R."/>
            <person name="Pfannkoch C.M."/>
            <person name="Sitter C."/>
            <person name="Sutton G.G."/>
            <person name="Venter J.C."/>
            <person name="Wang Z."/>
            <person name="Woodage T."/>
            <person name="Zheng X.H."/>
            <person name="Zhong F."/>
        </authorList>
    </citation>
    <scope>NUCLEOTIDE SEQUENCE [LARGE SCALE GENOMIC DNA]</scope>
    <source>
        <strain>BN</strain>
        <strain evidence="2">Sprague-Dawley</strain>
    </source>
</reference>
<protein>
    <submittedName>
        <fullName evidence="1">RCG33144</fullName>
    </submittedName>
</protein>
<evidence type="ECO:0000313" key="2">
    <source>
        <dbReference type="Proteomes" id="UP000234681"/>
    </source>
</evidence>
<proteinExistence type="predicted"/>
<dbReference type="AlphaFoldDB" id="A6HDU1"/>